<evidence type="ECO:0000256" key="2">
    <source>
        <dbReference type="SAM" id="MobiDB-lite"/>
    </source>
</evidence>
<dbReference type="PaxDb" id="4097-A0A1S4AEG0"/>
<gene>
    <name evidence="3" type="primary">LOC107796780</name>
</gene>
<dbReference type="RefSeq" id="XP_016475075.1">
    <property type="nucleotide sequence ID" value="XM_016619589.1"/>
</dbReference>
<feature type="region of interest" description="Disordered" evidence="2">
    <location>
        <begin position="244"/>
        <end position="272"/>
    </location>
</feature>
<sequence>MAPTMSPSLRKLRMPPAVMGNRWMYLEGPGLRPLKMKRTPQALMLHREAFSKSRAELDRCEADLKKLTEERNYLKLLIEQKEEEVKGLRAKLATTHKTQIDLIEQKAKKIEQLREEAKMKEAETLGWRQNMDRLASEKDAARAQLSSAERQLQSMKEEILDLAKKIEELEVRLAAELAKATSEAEKVKADIEAVVAIYRADAEAVHARAKEISDAAQRLEEIHARGFDLTADIDNAKVLEAEAKALLSDDDDSGSASGSESGKDEDEAPGEE</sequence>
<feature type="compositionally biased region" description="Acidic residues" evidence="2">
    <location>
        <begin position="263"/>
        <end position="272"/>
    </location>
</feature>
<organism evidence="3">
    <name type="scientific">Nicotiana tabacum</name>
    <name type="common">Common tobacco</name>
    <dbReference type="NCBI Taxonomy" id="4097"/>
    <lineage>
        <taxon>Eukaryota</taxon>
        <taxon>Viridiplantae</taxon>
        <taxon>Streptophyta</taxon>
        <taxon>Embryophyta</taxon>
        <taxon>Tracheophyta</taxon>
        <taxon>Spermatophyta</taxon>
        <taxon>Magnoliopsida</taxon>
        <taxon>eudicotyledons</taxon>
        <taxon>Gunneridae</taxon>
        <taxon>Pentapetalae</taxon>
        <taxon>asterids</taxon>
        <taxon>lamiids</taxon>
        <taxon>Solanales</taxon>
        <taxon>Solanaceae</taxon>
        <taxon>Nicotianoideae</taxon>
        <taxon>Nicotianeae</taxon>
        <taxon>Nicotiana</taxon>
    </lineage>
</organism>
<feature type="coiled-coil region" evidence="1">
    <location>
        <begin position="50"/>
        <end position="183"/>
    </location>
</feature>
<accession>A0A1S4AEG0</accession>
<dbReference type="AlphaFoldDB" id="A0A1S4AEG0"/>
<dbReference type="OrthoDB" id="10492554at2759"/>
<dbReference type="Gene3D" id="1.10.287.1490">
    <property type="match status" value="1"/>
</dbReference>
<keyword evidence="1" id="KW-0175">Coiled coil</keyword>
<protein>
    <submittedName>
        <fullName evidence="3">Fibrinogen- and Ig-binding protein-like</fullName>
    </submittedName>
</protein>
<evidence type="ECO:0000256" key="1">
    <source>
        <dbReference type="SAM" id="Coils"/>
    </source>
</evidence>
<proteinExistence type="predicted"/>
<name>A0A1S4AEG0_TOBAC</name>
<evidence type="ECO:0000313" key="3">
    <source>
        <dbReference type="RefSeq" id="XP_016475075.1"/>
    </source>
</evidence>
<reference evidence="3" key="1">
    <citation type="submission" date="2025-08" db="UniProtKB">
        <authorList>
            <consortium name="RefSeq"/>
        </authorList>
    </citation>
    <scope>IDENTIFICATION</scope>
</reference>
<dbReference type="KEGG" id="nta:107796780"/>